<organism evidence="1 2">
    <name type="scientific">Prevotella pectinovora</name>
    <dbReference type="NCBI Taxonomy" id="1602169"/>
    <lineage>
        <taxon>Bacteria</taxon>
        <taxon>Pseudomonadati</taxon>
        <taxon>Bacteroidota</taxon>
        <taxon>Bacteroidia</taxon>
        <taxon>Bacteroidales</taxon>
        <taxon>Prevotellaceae</taxon>
        <taxon>Prevotella</taxon>
    </lineage>
</organism>
<dbReference type="AlphaFoldDB" id="A0A0D0HA96"/>
<dbReference type="EMBL" id="JXQK01000088">
    <property type="protein sequence ID" value="KIP60102.1"/>
    <property type="molecule type" value="Genomic_DNA"/>
</dbReference>
<accession>A0A0D0HA96</accession>
<proteinExistence type="predicted"/>
<dbReference type="Proteomes" id="UP000032046">
    <property type="component" value="Unassembled WGS sequence"/>
</dbReference>
<protein>
    <submittedName>
        <fullName evidence="1">Uncharacterized protein</fullName>
    </submittedName>
</protein>
<evidence type="ECO:0000313" key="1">
    <source>
        <dbReference type="EMBL" id="KIP60102.1"/>
    </source>
</evidence>
<dbReference type="RefSeq" id="WP_042520162.1">
    <property type="nucleotide sequence ID" value="NZ_JXQK01000088.1"/>
</dbReference>
<gene>
    <name evidence="1" type="ORF">ST44_12235</name>
</gene>
<reference evidence="1 2" key="1">
    <citation type="submission" date="2015-01" db="EMBL/GenBank/DDBJ databases">
        <title>Comparative genomics of non-oral Prevotella species.</title>
        <authorList>
            <person name="Accetto T."/>
            <person name="Nograsek B."/>
            <person name="Avgustin G."/>
        </authorList>
    </citation>
    <scope>NUCLEOTIDE SEQUENCE [LARGE SCALE GENOMIC DNA]</scope>
    <source>
        <strain evidence="1 2">P5-119</strain>
    </source>
</reference>
<name>A0A0D0HA96_9BACT</name>
<sequence length="343" mass="39093">MKNLNNIIKSLLPAIVSVICQCAYSQITVVDANDKLPVISASIYNGNGTDVIGITDYDGKLPKTAEQLQSIHIQHINYMPANINLQSLKDSTILLTPRTHKLPEVKISKQKDAMLRMKVYIRHMTVLNSKPAAVSESIAYLYFKENNDDGKPNSYKILSEDKFKDEKAYEGESKMLKSLADFSNPTALAFFDGYKHYNTLKGSRRMGTSWKRAGGIYYMNEDSINKRCEIVRDSLFSDKPFKVPLFGFAFSNIYNSETYSTELGTPRLYNLINMTDRYRVYQTKTMGYVDMVTEMYILGIDYASKEEMKADKKLKLSPFERPEGIVAADDWLTTIIKGMKRIK</sequence>
<keyword evidence="2" id="KW-1185">Reference proteome</keyword>
<dbReference type="STRING" id="1602171.ST44_12235"/>
<comment type="caution">
    <text evidence="1">The sequence shown here is derived from an EMBL/GenBank/DDBJ whole genome shotgun (WGS) entry which is preliminary data.</text>
</comment>
<evidence type="ECO:0000313" key="2">
    <source>
        <dbReference type="Proteomes" id="UP000032046"/>
    </source>
</evidence>